<feature type="transmembrane region" description="Helical" evidence="8">
    <location>
        <begin position="398"/>
        <end position="418"/>
    </location>
</feature>
<dbReference type="Gene3D" id="1.20.1250.20">
    <property type="entry name" value="MFS general substrate transporter like domains"/>
    <property type="match status" value="2"/>
</dbReference>
<protein>
    <submittedName>
        <fullName evidence="10">Major facilitator superfamily domain-containing protein</fullName>
    </submittedName>
</protein>
<feature type="transmembrane region" description="Helical" evidence="8">
    <location>
        <begin position="489"/>
        <end position="513"/>
    </location>
</feature>
<feature type="transmembrane region" description="Helical" evidence="8">
    <location>
        <begin position="148"/>
        <end position="166"/>
    </location>
</feature>
<dbReference type="OrthoDB" id="433512at2759"/>
<comment type="caution">
    <text evidence="10">The sequence shown here is derived from an EMBL/GenBank/DDBJ whole genome shotgun (WGS) entry which is preliminary data.</text>
</comment>
<feature type="region of interest" description="Disordered" evidence="7">
    <location>
        <begin position="635"/>
        <end position="693"/>
    </location>
</feature>
<dbReference type="AlphaFoldDB" id="A0A9P9AMR8"/>
<keyword evidence="11" id="KW-1185">Reference proteome</keyword>
<feature type="transmembrane region" description="Helical" evidence="8">
    <location>
        <begin position="116"/>
        <end position="136"/>
    </location>
</feature>
<keyword evidence="4 8" id="KW-0812">Transmembrane</keyword>
<dbReference type="PROSITE" id="PS50850">
    <property type="entry name" value="MFS"/>
    <property type="match status" value="1"/>
</dbReference>
<dbReference type="InterPro" id="IPR005829">
    <property type="entry name" value="Sugar_transporter_CS"/>
</dbReference>
<evidence type="ECO:0000256" key="3">
    <source>
        <dbReference type="ARBA" id="ARBA00022592"/>
    </source>
</evidence>
<dbReference type="GO" id="GO:0005315">
    <property type="term" value="F:phosphate transmembrane transporter activity"/>
    <property type="evidence" value="ECO:0007669"/>
    <property type="project" value="InterPro"/>
</dbReference>
<dbReference type="Pfam" id="PF00083">
    <property type="entry name" value="Sugar_tr"/>
    <property type="match status" value="1"/>
</dbReference>
<evidence type="ECO:0000256" key="7">
    <source>
        <dbReference type="SAM" id="MobiDB-lite"/>
    </source>
</evidence>
<feature type="transmembrane region" description="Helical" evidence="8">
    <location>
        <begin position="220"/>
        <end position="241"/>
    </location>
</feature>
<dbReference type="NCBIfam" id="TIGR00887">
    <property type="entry name" value="2A0109"/>
    <property type="match status" value="1"/>
</dbReference>
<keyword evidence="6 8" id="KW-0472">Membrane</keyword>
<feature type="transmembrane region" description="Helical" evidence="8">
    <location>
        <begin position="430"/>
        <end position="450"/>
    </location>
</feature>
<dbReference type="Proteomes" id="UP000777438">
    <property type="component" value="Unassembled WGS sequence"/>
</dbReference>
<organism evidence="10 11">
    <name type="scientific">Thelonectria olida</name>
    <dbReference type="NCBI Taxonomy" id="1576542"/>
    <lineage>
        <taxon>Eukaryota</taxon>
        <taxon>Fungi</taxon>
        <taxon>Dikarya</taxon>
        <taxon>Ascomycota</taxon>
        <taxon>Pezizomycotina</taxon>
        <taxon>Sordariomycetes</taxon>
        <taxon>Hypocreomycetidae</taxon>
        <taxon>Hypocreales</taxon>
        <taxon>Nectriaceae</taxon>
        <taxon>Thelonectria</taxon>
    </lineage>
</organism>
<evidence type="ECO:0000256" key="6">
    <source>
        <dbReference type="ARBA" id="ARBA00023136"/>
    </source>
</evidence>
<feature type="region of interest" description="Disordered" evidence="7">
    <location>
        <begin position="1"/>
        <end position="21"/>
    </location>
</feature>
<dbReference type="PROSITE" id="PS00217">
    <property type="entry name" value="SUGAR_TRANSPORT_2"/>
    <property type="match status" value="1"/>
</dbReference>
<feature type="compositionally biased region" description="Polar residues" evidence="7">
    <location>
        <begin position="645"/>
        <end position="661"/>
    </location>
</feature>
<dbReference type="InterPro" id="IPR036259">
    <property type="entry name" value="MFS_trans_sf"/>
</dbReference>
<evidence type="ECO:0000313" key="10">
    <source>
        <dbReference type="EMBL" id="KAH6890619.1"/>
    </source>
</evidence>
<feature type="transmembrane region" description="Helical" evidence="8">
    <location>
        <begin position="66"/>
        <end position="96"/>
    </location>
</feature>
<feature type="compositionally biased region" description="Pro residues" evidence="7">
    <location>
        <begin position="670"/>
        <end position="681"/>
    </location>
</feature>
<evidence type="ECO:0000259" key="9">
    <source>
        <dbReference type="PROSITE" id="PS50850"/>
    </source>
</evidence>
<name>A0A9P9AMR8_9HYPO</name>
<dbReference type="EMBL" id="JAGPYM010000009">
    <property type="protein sequence ID" value="KAH6890619.1"/>
    <property type="molecule type" value="Genomic_DNA"/>
</dbReference>
<dbReference type="InterPro" id="IPR005828">
    <property type="entry name" value="MFS_sugar_transport-like"/>
</dbReference>
<dbReference type="PANTHER" id="PTHR24064">
    <property type="entry name" value="SOLUTE CARRIER FAMILY 22 MEMBER"/>
    <property type="match status" value="1"/>
</dbReference>
<feature type="transmembrane region" description="Helical" evidence="8">
    <location>
        <begin position="261"/>
        <end position="279"/>
    </location>
</feature>
<proteinExistence type="predicted"/>
<dbReference type="SUPFAM" id="SSF103473">
    <property type="entry name" value="MFS general substrate transporter"/>
    <property type="match status" value="1"/>
</dbReference>
<sequence>MPDIDDEMLPPPASPYQDHSDRTYGGNNAFHNFWNDYSHISDPNLRRRLALSEIDKVPFGMYHVRAILVAGVGFFLDSYDIFAINLVISLLGVVFWGDEDPRNGFGGNNGYLPDPVNQAFKASTSAGIIIGMILFGRLADVFGRRRMYGVELAIIIGATLCCSLVSSSPAMGSTGLLIFWRILMGIGIGGDYPLSSVITSEFAPSRWRGAMIASVFSMQGFGQLASALVALITTVAFKSAYVNVPDEGECGFVCRTAADRSWRIIVGVGAIPACLALYYRITIPETPRYTFDIEHDVEKADADIKAYVSSKSQGTVDVVQHERSKRFAGRLNVPHASWSDLISFFRQWPNFKMLLGTTLSWFFLDLAFYGLGLNNTVVLSAIGYGNGDNMYEKLHNQAVGMIILTCAGSIPGYWFAVFTIDTVGRKPLQIIGFFLLTILFCVLGFAYHQLSEGAILALYIIGQFLFNAGPNTTTFIVPGECFPTRYRSTGHGLSAAMGKIGAIIAQAVSIPLIRHGRPADCQGAACSPNINRLLQLFALFMFFGMLVSFLIPETKGMTLEELSGEPRTSYNAGCNGSISLGSPKMRGWNPFHGGQPAGFAYPRTRMRALRKMDRVGIMTSPELMTENARMRRPRFWRKRHKAKSSSEGTNEIAMSTRSSATADDEIFGSGPPPPVNQPPPSWGAGWGRVDRGGPPPLLNSVAFQDVGMLLTK</sequence>
<evidence type="ECO:0000256" key="2">
    <source>
        <dbReference type="ARBA" id="ARBA00022448"/>
    </source>
</evidence>
<evidence type="ECO:0000256" key="4">
    <source>
        <dbReference type="ARBA" id="ARBA00022692"/>
    </source>
</evidence>
<keyword evidence="3" id="KW-0592">Phosphate transport</keyword>
<reference evidence="10 11" key="1">
    <citation type="journal article" date="2021" name="Nat. Commun.">
        <title>Genetic determinants of endophytism in the Arabidopsis root mycobiome.</title>
        <authorList>
            <person name="Mesny F."/>
            <person name="Miyauchi S."/>
            <person name="Thiergart T."/>
            <person name="Pickel B."/>
            <person name="Atanasova L."/>
            <person name="Karlsson M."/>
            <person name="Huettel B."/>
            <person name="Barry K.W."/>
            <person name="Haridas S."/>
            <person name="Chen C."/>
            <person name="Bauer D."/>
            <person name="Andreopoulos W."/>
            <person name="Pangilinan J."/>
            <person name="LaButti K."/>
            <person name="Riley R."/>
            <person name="Lipzen A."/>
            <person name="Clum A."/>
            <person name="Drula E."/>
            <person name="Henrissat B."/>
            <person name="Kohler A."/>
            <person name="Grigoriev I.V."/>
            <person name="Martin F.M."/>
            <person name="Hacquard S."/>
        </authorList>
    </citation>
    <scope>NUCLEOTIDE SEQUENCE [LARGE SCALE GENOMIC DNA]</scope>
    <source>
        <strain evidence="10 11">MPI-CAGE-CH-0241</strain>
    </source>
</reference>
<dbReference type="GO" id="GO:0016020">
    <property type="term" value="C:membrane"/>
    <property type="evidence" value="ECO:0007669"/>
    <property type="project" value="UniProtKB-SubCell"/>
</dbReference>
<keyword evidence="5 8" id="KW-1133">Transmembrane helix</keyword>
<evidence type="ECO:0000256" key="5">
    <source>
        <dbReference type="ARBA" id="ARBA00022989"/>
    </source>
</evidence>
<accession>A0A9P9AMR8</accession>
<gene>
    <name evidence="10" type="ORF">B0T10DRAFT_403333</name>
</gene>
<evidence type="ECO:0000313" key="11">
    <source>
        <dbReference type="Proteomes" id="UP000777438"/>
    </source>
</evidence>
<dbReference type="InterPro" id="IPR004738">
    <property type="entry name" value="Phos_permease"/>
</dbReference>
<feature type="transmembrane region" description="Helical" evidence="8">
    <location>
        <begin position="533"/>
        <end position="551"/>
    </location>
</feature>
<dbReference type="GO" id="GO:0006817">
    <property type="term" value="P:phosphate ion transport"/>
    <property type="evidence" value="ECO:0007669"/>
    <property type="project" value="UniProtKB-KW"/>
</dbReference>
<feature type="transmembrane region" description="Helical" evidence="8">
    <location>
        <begin position="456"/>
        <end position="477"/>
    </location>
</feature>
<comment type="subcellular location">
    <subcellularLocation>
        <location evidence="1">Membrane</location>
        <topology evidence="1">Multi-pass membrane protein</topology>
    </subcellularLocation>
</comment>
<feature type="domain" description="Major facilitator superfamily (MFS) profile" evidence="9">
    <location>
        <begin position="66"/>
        <end position="555"/>
    </location>
</feature>
<evidence type="ECO:0000256" key="8">
    <source>
        <dbReference type="SAM" id="Phobius"/>
    </source>
</evidence>
<evidence type="ECO:0000256" key="1">
    <source>
        <dbReference type="ARBA" id="ARBA00004141"/>
    </source>
</evidence>
<dbReference type="InterPro" id="IPR020846">
    <property type="entry name" value="MFS_dom"/>
</dbReference>
<keyword evidence="2" id="KW-0813">Transport</keyword>
<dbReference type="CDD" id="cd17364">
    <property type="entry name" value="MFS_PhT"/>
    <property type="match status" value="1"/>
</dbReference>